<evidence type="ECO:0000313" key="3">
    <source>
        <dbReference type="Proteomes" id="UP000825935"/>
    </source>
</evidence>
<gene>
    <name evidence="2" type="ORF">KP509_35G062300</name>
</gene>
<protein>
    <submittedName>
        <fullName evidence="2">Uncharacterized protein</fullName>
    </submittedName>
</protein>
<dbReference type="EMBL" id="CM035440">
    <property type="protein sequence ID" value="KAH7283125.1"/>
    <property type="molecule type" value="Genomic_DNA"/>
</dbReference>
<evidence type="ECO:0000256" key="1">
    <source>
        <dbReference type="SAM" id="Phobius"/>
    </source>
</evidence>
<keyword evidence="1" id="KW-1133">Transmembrane helix</keyword>
<organism evidence="2 3">
    <name type="scientific">Ceratopteris richardii</name>
    <name type="common">Triangle waterfern</name>
    <dbReference type="NCBI Taxonomy" id="49495"/>
    <lineage>
        <taxon>Eukaryota</taxon>
        <taxon>Viridiplantae</taxon>
        <taxon>Streptophyta</taxon>
        <taxon>Embryophyta</taxon>
        <taxon>Tracheophyta</taxon>
        <taxon>Polypodiopsida</taxon>
        <taxon>Polypodiidae</taxon>
        <taxon>Polypodiales</taxon>
        <taxon>Pteridineae</taxon>
        <taxon>Pteridaceae</taxon>
        <taxon>Parkerioideae</taxon>
        <taxon>Ceratopteris</taxon>
    </lineage>
</organism>
<evidence type="ECO:0000313" key="2">
    <source>
        <dbReference type="EMBL" id="KAH7283125.1"/>
    </source>
</evidence>
<accession>A0A8T2QHV9</accession>
<feature type="transmembrane region" description="Helical" evidence="1">
    <location>
        <begin position="18"/>
        <end position="38"/>
    </location>
</feature>
<name>A0A8T2QHV9_CERRI</name>
<keyword evidence="1" id="KW-0472">Membrane</keyword>
<dbReference type="AlphaFoldDB" id="A0A8T2QHV9"/>
<dbReference type="Proteomes" id="UP000825935">
    <property type="component" value="Chromosome 35"/>
</dbReference>
<proteinExistence type="predicted"/>
<comment type="caution">
    <text evidence="2">The sequence shown here is derived from an EMBL/GenBank/DDBJ whole genome shotgun (WGS) entry which is preliminary data.</text>
</comment>
<keyword evidence="3" id="KW-1185">Reference proteome</keyword>
<sequence length="116" mass="13538">MDQAGCLGGGMSKTLQTLMFTFSIRVNTIWTIVMKLTVSKLRRGTKLVHILVLIKVPNNGDRRFGGRSRQEREREHRWITDHRALLSEETERETQRVRSRQVVTRRERFGRAATCL</sequence>
<reference evidence="2" key="1">
    <citation type="submission" date="2021-08" db="EMBL/GenBank/DDBJ databases">
        <title>WGS assembly of Ceratopteris richardii.</title>
        <authorList>
            <person name="Marchant D.B."/>
            <person name="Chen G."/>
            <person name="Jenkins J."/>
            <person name="Shu S."/>
            <person name="Leebens-Mack J."/>
            <person name="Grimwood J."/>
            <person name="Schmutz J."/>
            <person name="Soltis P."/>
            <person name="Soltis D."/>
            <person name="Chen Z.-H."/>
        </authorList>
    </citation>
    <scope>NUCLEOTIDE SEQUENCE</scope>
    <source>
        <strain evidence="2">Whitten #5841</strain>
        <tissue evidence="2">Leaf</tissue>
    </source>
</reference>
<keyword evidence="1" id="KW-0812">Transmembrane</keyword>